<dbReference type="EMBL" id="MN740575">
    <property type="protein sequence ID" value="QHU34614.1"/>
    <property type="molecule type" value="Genomic_DNA"/>
</dbReference>
<protein>
    <submittedName>
        <fullName evidence="1">Uncharacterized protein</fullName>
    </submittedName>
</protein>
<proteinExistence type="predicted"/>
<evidence type="ECO:0000313" key="1">
    <source>
        <dbReference type="EMBL" id="QHU34614.1"/>
    </source>
</evidence>
<dbReference type="AlphaFoldDB" id="A0A6C0LYE6"/>
<reference evidence="1" key="1">
    <citation type="journal article" date="2020" name="Nature">
        <title>Giant virus diversity and host interactions through global metagenomics.</title>
        <authorList>
            <person name="Schulz F."/>
            <person name="Roux S."/>
            <person name="Paez-Espino D."/>
            <person name="Jungbluth S."/>
            <person name="Walsh D.A."/>
            <person name="Denef V.J."/>
            <person name="McMahon K.D."/>
            <person name="Konstantinidis K.T."/>
            <person name="Eloe-Fadrosh E.A."/>
            <person name="Kyrpides N.C."/>
            <person name="Woyke T."/>
        </authorList>
    </citation>
    <scope>NUCLEOTIDE SEQUENCE</scope>
    <source>
        <strain evidence="1">GVMAG-S-1016713-169</strain>
    </source>
</reference>
<organism evidence="1">
    <name type="scientific">viral metagenome</name>
    <dbReference type="NCBI Taxonomy" id="1070528"/>
    <lineage>
        <taxon>unclassified sequences</taxon>
        <taxon>metagenomes</taxon>
        <taxon>organismal metagenomes</taxon>
    </lineage>
</organism>
<name>A0A6C0LYE6_9ZZZZ</name>
<sequence length="219" mass="26135">MPIKKEIIYPIFLECCPHAKNSFWENIFEDLAYGKTPYGTYISKDFLCCSYRKKDFSYKIERKKSLQIHNDVYKLLTDKLGLFSPQEKNQHKKDFENLENEMSYSRDNWSSIRKKNIKELLVELFVIRMKNKYSLTLKKSRYLLSVIFMAIIFKVITSDDIKYSDGKIYEIEGIKFSKNKVIIECELYNLDTLSGNRIVSTKKSKMSDNWLKYLKELRN</sequence>
<accession>A0A6C0LYE6</accession>